<evidence type="ECO:0000313" key="3">
    <source>
        <dbReference type="Proteomes" id="UP001172101"/>
    </source>
</evidence>
<dbReference type="RefSeq" id="XP_060299722.1">
    <property type="nucleotide sequence ID" value="XM_060444826.1"/>
</dbReference>
<feature type="transmembrane region" description="Helical" evidence="1">
    <location>
        <begin position="33"/>
        <end position="56"/>
    </location>
</feature>
<proteinExistence type="predicted"/>
<dbReference type="Proteomes" id="UP001172101">
    <property type="component" value="Unassembled WGS sequence"/>
</dbReference>
<evidence type="ECO:0000256" key="1">
    <source>
        <dbReference type="SAM" id="Phobius"/>
    </source>
</evidence>
<keyword evidence="1" id="KW-0812">Transmembrane</keyword>
<accession>A0AA40B3A3</accession>
<sequence>MTRGPDSRPHEFKVDLEFSQILFRSTSPVRQNLTVSLLELCVLVFALTATITYGIYENKLKGFQIAKITEATVPGGILIIDGHFDEA</sequence>
<dbReference type="GeneID" id="85328096"/>
<dbReference type="EMBL" id="JAUIRO010000002">
    <property type="protein sequence ID" value="KAK0726866.1"/>
    <property type="molecule type" value="Genomic_DNA"/>
</dbReference>
<dbReference type="AlphaFoldDB" id="A0AA40B3A3"/>
<gene>
    <name evidence="2" type="ORF">B0T26DRAFT_747255</name>
</gene>
<protein>
    <submittedName>
        <fullName evidence="2">Uncharacterized protein</fullName>
    </submittedName>
</protein>
<keyword evidence="3" id="KW-1185">Reference proteome</keyword>
<evidence type="ECO:0000313" key="2">
    <source>
        <dbReference type="EMBL" id="KAK0726866.1"/>
    </source>
</evidence>
<name>A0AA40B3A3_9PEZI</name>
<keyword evidence="1" id="KW-0472">Membrane</keyword>
<keyword evidence="1" id="KW-1133">Transmembrane helix</keyword>
<organism evidence="2 3">
    <name type="scientific">Lasiosphaeria miniovina</name>
    <dbReference type="NCBI Taxonomy" id="1954250"/>
    <lineage>
        <taxon>Eukaryota</taxon>
        <taxon>Fungi</taxon>
        <taxon>Dikarya</taxon>
        <taxon>Ascomycota</taxon>
        <taxon>Pezizomycotina</taxon>
        <taxon>Sordariomycetes</taxon>
        <taxon>Sordariomycetidae</taxon>
        <taxon>Sordariales</taxon>
        <taxon>Lasiosphaeriaceae</taxon>
        <taxon>Lasiosphaeria</taxon>
    </lineage>
</organism>
<comment type="caution">
    <text evidence="2">The sequence shown here is derived from an EMBL/GenBank/DDBJ whole genome shotgun (WGS) entry which is preliminary data.</text>
</comment>
<reference evidence="2" key="1">
    <citation type="submission" date="2023-06" db="EMBL/GenBank/DDBJ databases">
        <title>Genome-scale phylogeny and comparative genomics of the fungal order Sordariales.</title>
        <authorList>
            <consortium name="Lawrence Berkeley National Laboratory"/>
            <person name="Hensen N."/>
            <person name="Bonometti L."/>
            <person name="Westerberg I."/>
            <person name="Brannstrom I.O."/>
            <person name="Guillou S."/>
            <person name="Cros-Aarteil S."/>
            <person name="Calhoun S."/>
            <person name="Haridas S."/>
            <person name="Kuo A."/>
            <person name="Mondo S."/>
            <person name="Pangilinan J."/>
            <person name="Riley R."/>
            <person name="LaButti K."/>
            <person name="Andreopoulos B."/>
            <person name="Lipzen A."/>
            <person name="Chen C."/>
            <person name="Yanf M."/>
            <person name="Daum C."/>
            <person name="Ng V."/>
            <person name="Clum A."/>
            <person name="Steindorff A."/>
            <person name="Ohm R."/>
            <person name="Martin F."/>
            <person name="Silar P."/>
            <person name="Natvig D."/>
            <person name="Lalanne C."/>
            <person name="Gautier V."/>
            <person name="Ament-velasquez S.L."/>
            <person name="Kruys A."/>
            <person name="Hutchinson M.I."/>
            <person name="Powell A.J."/>
            <person name="Barry K."/>
            <person name="Miller A.N."/>
            <person name="Grigoriev I.V."/>
            <person name="Debuchy R."/>
            <person name="Gladieux P."/>
            <person name="Thoren M.H."/>
            <person name="Johannesson H."/>
        </authorList>
    </citation>
    <scope>NUCLEOTIDE SEQUENCE</scope>
    <source>
        <strain evidence="2">SMH2392-1A</strain>
    </source>
</reference>